<evidence type="ECO:0000313" key="2">
    <source>
        <dbReference type="Proteomes" id="UP001497472"/>
    </source>
</evidence>
<organism evidence="1 2">
    <name type="scientific">Leptosia nina</name>
    <dbReference type="NCBI Taxonomy" id="320188"/>
    <lineage>
        <taxon>Eukaryota</taxon>
        <taxon>Metazoa</taxon>
        <taxon>Ecdysozoa</taxon>
        <taxon>Arthropoda</taxon>
        <taxon>Hexapoda</taxon>
        <taxon>Insecta</taxon>
        <taxon>Pterygota</taxon>
        <taxon>Neoptera</taxon>
        <taxon>Endopterygota</taxon>
        <taxon>Lepidoptera</taxon>
        <taxon>Glossata</taxon>
        <taxon>Ditrysia</taxon>
        <taxon>Papilionoidea</taxon>
        <taxon>Pieridae</taxon>
        <taxon>Pierinae</taxon>
        <taxon>Leptosia</taxon>
    </lineage>
</organism>
<keyword evidence="2" id="KW-1185">Reference proteome</keyword>
<comment type="caution">
    <text evidence="1">The sequence shown here is derived from an EMBL/GenBank/DDBJ whole genome shotgun (WGS) entry which is preliminary data.</text>
</comment>
<accession>A0AAV1JRR4</accession>
<gene>
    <name evidence="1" type="ORF">LNINA_LOCUS11108</name>
</gene>
<evidence type="ECO:0000313" key="1">
    <source>
        <dbReference type="EMBL" id="CAK1552022.1"/>
    </source>
</evidence>
<protein>
    <submittedName>
        <fullName evidence="1">Uncharacterized protein</fullName>
    </submittedName>
</protein>
<dbReference type="EMBL" id="CAVLEF010000132">
    <property type="protein sequence ID" value="CAK1552022.1"/>
    <property type="molecule type" value="Genomic_DNA"/>
</dbReference>
<dbReference type="Proteomes" id="UP001497472">
    <property type="component" value="Unassembled WGS sequence"/>
</dbReference>
<reference evidence="1 2" key="1">
    <citation type="submission" date="2023-11" db="EMBL/GenBank/DDBJ databases">
        <authorList>
            <person name="Okamura Y."/>
        </authorList>
    </citation>
    <scope>NUCLEOTIDE SEQUENCE [LARGE SCALE GENOMIC DNA]</scope>
</reference>
<dbReference type="AlphaFoldDB" id="A0AAV1JRR4"/>
<name>A0AAV1JRR4_9NEOP</name>
<proteinExistence type="predicted"/>
<sequence length="83" mass="9130">MLPKFYRLAGAADGRLGPRPPSATLPRCTAILASPPIEIYPPKTSPAPNWIMRFILSFRNFHLEGLKSYTLMNICAANSVDAL</sequence>